<dbReference type="SUPFAM" id="SSF56801">
    <property type="entry name" value="Acetyl-CoA synthetase-like"/>
    <property type="match status" value="1"/>
</dbReference>
<evidence type="ECO:0000259" key="5">
    <source>
        <dbReference type="Pfam" id="PF00501"/>
    </source>
</evidence>
<dbReference type="InterPro" id="IPR045851">
    <property type="entry name" value="AMP-bd_C_sf"/>
</dbReference>
<dbReference type="PROSITE" id="PS00455">
    <property type="entry name" value="AMP_BINDING"/>
    <property type="match status" value="1"/>
</dbReference>
<dbReference type="NCBIfam" id="TIGR01217">
    <property type="entry name" value="ac_ac_CoA_syn"/>
    <property type="match status" value="1"/>
</dbReference>
<keyword evidence="2 6" id="KW-0436">Ligase</keyword>
<evidence type="ECO:0000256" key="1">
    <source>
        <dbReference type="ARBA" id="ARBA00006432"/>
    </source>
</evidence>
<evidence type="ECO:0000313" key="6">
    <source>
        <dbReference type="EMBL" id="CCO50112.1"/>
    </source>
</evidence>
<dbReference type="InterPro" id="IPR000873">
    <property type="entry name" value="AMP-dep_synth/lig_dom"/>
</dbReference>
<dbReference type="Gene3D" id="3.30.300.30">
    <property type="match status" value="1"/>
</dbReference>
<dbReference type="Proteomes" id="UP000018211">
    <property type="component" value="Unassembled WGS sequence"/>
</dbReference>
<dbReference type="InterPro" id="IPR005914">
    <property type="entry name" value="Acac_CoA_synth"/>
</dbReference>
<reference evidence="6 7" key="1">
    <citation type="journal article" date="2013" name="ISME J.">
        <title>Comparative genomics of pathogenic lineages of Vibrio nigripulchritudo identifies virulence-associated traits.</title>
        <authorList>
            <person name="Goudenege D."/>
            <person name="Labreuche Y."/>
            <person name="Krin E."/>
            <person name="Ansquer D."/>
            <person name="Mangenot S."/>
            <person name="Calteau A."/>
            <person name="Medigue C."/>
            <person name="Mazel D."/>
            <person name="Polz M.F."/>
            <person name="Le Roux F."/>
        </authorList>
    </citation>
    <scope>NUCLEOTIDE SEQUENCE [LARGE SCALE GENOMIC DNA]</scope>
    <source>
        <strain evidence="6 7">SOn1</strain>
    </source>
</reference>
<evidence type="ECO:0000256" key="2">
    <source>
        <dbReference type="ARBA" id="ARBA00022598"/>
    </source>
</evidence>
<name>A0AAV2VZW1_9VIBR</name>
<keyword evidence="4" id="KW-0067">ATP-binding</keyword>
<feature type="domain" description="AMP-dependent synthetase/ligase" evidence="5">
    <location>
        <begin position="91"/>
        <end position="467"/>
    </location>
</feature>
<gene>
    <name evidence="6" type="ORF">VIBNISOn1_970136</name>
</gene>
<dbReference type="InterPro" id="IPR042099">
    <property type="entry name" value="ANL_N_sf"/>
</dbReference>
<dbReference type="EMBL" id="CAOF01000194">
    <property type="protein sequence ID" value="CCO50112.1"/>
    <property type="molecule type" value="Genomic_DNA"/>
</dbReference>
<protein>
    <submittedName>
        <fullName evidence="6">Acetoacetyl-CoA synthetase</fullName>
        <ecNumber evidence="6">6.2.1.16</ecNumber>
    </submittedName>
</protein>
<dbReference type="InterPro" id="IPR020845">
    <property type="entry name" value="AMP-binding_CS"/>
</dbReference>
<sequence>MMNKEILWKPSAERIRQSRLSQFAKDVGFDPNDYDALHRWSVSDLGGFWSSVWDFCDVVGNKGDTFYVPSPTARMTGARFFPDAQLNLAENMLKGPDDEVVVFTANESGQQAQFMRKDLRMRVAKVADGLRQSGVQQGDRVAGVQPNNVDALVALLGTVSIGAVWTSCSPDFGQSAIIDRIGQVEPKVLFVEPRYQYGGKSFDISERINQVVEGIPSIQTIVQSGEGELVSDRAIRQSDYGRQEPLTYTRTPFDHPIYVLYTSGTTGAPKAIVHRVGGVLLQHLKEHVLHGDVQRNDRVMWYSNTAWMMYHWNLSALAAGAAIVLYDGAPILKTPDGLDSTPLWNLASDLGLTHLGVSPKYLATLAAEAFLPNQHYALSSLKSLMVCGAPTLPHQFDWVYQAIKEDMMFASISGGTEILGCFLIGSPVHPVYRGQLMVKALGHSIAALDDRDIPVIGERGELVCTEPFPSMPLTFWGEDGDKRYHDTYFGDRNEVWTHGDVVEFTYSGGGYVHGRSDNTLKPGGVRIGISEIYAVCEQYKEVDDYLAFGHQHDGDEDVVLCLKPAPGEDISKMLVAEIRNQIRQNASPRHVPARVHIVSDVPYTVNGKRVEGAARTVVAGGVVKNIGSIANQACLEEYRQLTRENAW</sequence>
<dbReference type="GO" id="GO:0005524">
    <property type="term" value="F:ATP binding"/>
    <property type="evidence" value="ECO:0007669"/>
    <property type="project" value="UniProtKB-KW"/>
</dbReference>
<dbReference type="EC" id="6.2.1.16" evidence="6"/>
<dbReference type="NCBIfam" id="NF002937">
    <property type="entry name" value="PRK03584.1"/>
    <property type="match status" value="1"/>
</dbReference>
<organism evidence="6 7">
    <name type="scientific">Vibrio nigripulchritudo SOn1</name>
    <dbReference type="NCBI Taxonomy" id="1238450"/>
    <lineage>
        <taxon>Bacteria</taxon>
        <taxon>Pseudomonadati</taxon>
        <taxon>Pseudomonadota</taxon>
        <taxon>Gammaproteobacteria</taxon>
        <taxon>Vibrionales</taxon>
        <taxon>Vibrionaceae</taxon>
        <taxon>Vibrio</taxon>
    </lineage>
</organism>
<comment type="caution">
    <text evidence="6">The sequence shown here is derived from an EMBL/GenBank/DDBJ whole genome shotgun (WGS) entry which is preliminary data.</text>
</comment>
<dbReference type="GO" id="GO:0006629">
    <property type="term" value="P:lipid metabolic process"/>
    <property type="evidence" value="ECO:0007669"/>
    <property type="project" value="InterPro"/>
</dbReference>
<proteinExistence type="inferred from homology"/>
<evidence type="ECO:0000256" key="3">
    <source>
        <dbReference type="ARBA" id="ARBA00022741"/>
    </source>
</evidence>
<accession>A0AAV2VZW1</accession>
<dbReference type="Gene3D" id="3.40.50.12780">
    <property type="entry name" value="N-terminal domain of ligase-like"/>
    <property type="match status" value="1"/>
</dbReference>
<evidence type="ECO:0000256" key="4">
    <source>
        <dbReference type="ARBA" id="ARBA00022840"/>
    </source>
</evidence>
<keyword evidence="3" id="KW-0547">Nucleotide-binding</keyword>
<dbReference type="PANTHER" id="PTHR42921:SF1">
    <property type="entry name" value="ACETOACETYL-COA SYNTHETASE"/>
    <property type="match status" value="1"/>
</dbReference>
<comment type="similarity">
    <text evidence="1">Belongs to the ATP-dependent AMP-binding enzyme family.</text>
</comment>
<dbReference type="GO" id="GO:0030729">
    <property type="term" value="F:acetoacetate-CoA ligase activity"/>
    <property type="evidence" value="ECO:0007669"/>
    <property type="project" value="UniProtKB-EC"/>
</dbReference>
<evidence type="ECO:0000313" key="7">
    <source>
        <dbReference type="Proteomes" id="UP000018211"/>
    </source>
</evidence>
<dbReference type="PANTHER" id="PTHR42921">
    <property type="entry name" value="ACETOACETYL-COA SYNTHETASE"/>
    <property type="match status" value="1"/>
</dbReference>
<dbReference type="RefSeq" id="WP_022614008.1">
    <property type="nucleotide sequence ID" value="NZ_LK391965.1"/>
</dbReference>
<dbReference type="AlphaFoldDB" id="A0AAV2VZW1"/>
<dbReference type="Pfam" id="PF00501">
    <property type="entry name" value="AMP-binding"/>
    <property type="match status" value="1"/>
</dbReference>